<dbReference type="EMBL" id="CM037156">
    <property type="protein sequence ID" value="KAH7838666.1"/>
    <property type="molecule type" value="Genomic_DNA"/>
</dbReference>
<dbReference type="Proteomes" id="UP000828048">
    <property type="component" value="Chromosome 6"/>
</dbReference>
<sequence length="145" mass="15285">MGNWHRCAVATAVYMPLIVIILLIGRSECSRDLRPSEHGLSYQSNATFAAAAGDNLPETMSFFGGTTSAATASVPFPEEKNGTSDASWGRGVSGGGGQRRDHGKDALVVASVVCGATGVVLLVVASLLFVFQYQRQRSNNGTTKY</sequence>
<name>A0ACB7XDL9_9ERIC</name>
<gene>
    <name evidence="1" type="ORF">Vadar_029643</name>
</gene>
<evidence type="ECO:0000313" key="1">
    <source>
        <dbReference type="EMBL" id="KAH7838666.1"/>
    </source>
</evidence>
<comment type="caution">
    <text evidence="1">The sequence shown here is derived from an EMBL/GenBank/DDBJ whole genome shotgun (WGS) entry which is preliminary data.</text>
</comment>
<keyword evidence="2" id="KW-1185">Reference proteome</keyword>
<organism evidence="1 2">
    <name type="scientific">Vaccinium darrowii</name>
    <dbReference type="NCBI Taxonomy" id="229202"/>
    <lineage>
        <taxon>Eukaryota</taxon>
        <taxon>Viridiplantae</taxon>
        <taxon>Streptophyta</taxon>
        <taxon>Embryophyta</taxon>
        <taxon>Tracheophyta</taxon>
        <taxon>Spermatophyta</taxon>
        <taxon>Magnoliopsida</taxon>
        <taxon>eudicotyledons</taxon>
        <taxon>Gunneridae</taxon>
        <taxon>Pentapetalae</taxon>
        <taxon>asterids</taxon>
        <taxon>Ericales</taxon>
        <taxon>Ericaceae</taxon>
        <taxon>Vaccinioideae</taxon>
        <taxon>Vaccinieae</taxon>
        <taxon>Vaccinium</taxon>
    </lineage>
</organism>
<protein>
    <submittedName>
        <fullName evidence="1">Uncharacterized protein</fullName>
    </submittedName>
</protein>
<reference evidence="1 2" key="1">
    <citation type="journal article" date="2021" name="Hortic Res">
        <title>High-quality reference genome and annotation aids understanding of berry development for evergreen blueberry (Vaccinium darrowii).</title>
        <authorList>
            <person name="Yu J."/>
            <person name="Hulse-Kemp A.M."/>
            <person name="Babiker E."/>
            <person name="Staton M."/>
        </authorList>
    </citation>
    <scope>NUCLEOTIDE SEQUENCE [LARGE SCALE GENOMIC DNA]</scope>
    <source>
        <strain evidence="2">cv. NJ 8807/NJ 8810</strain>
        <tissue evidence="1">Young leaf</tissue>
    </source>
</reference>
<proteinExistence type="predicted"/>
<evidence type="ECO:0000313" key="2">
    <source>
        <dbReference type="Proteomes" id="UP000828048"/>
    </source>
</evidence>
<accession>A0ACB7XDL9</accession>